<name>A0A100VNJ0_PAEAM</name>
<comment type="function">
    <text evidence="4">Could be a S-adenosyl-L-methionine-dependent methyltransferase.</text>
</comment>
<evidence type="ECO:0000256" key="1">
    <source>
        <dbReference type="ARBA" id="ARBA00022603"/>
    </source>
</evidence>
<evidence type="ECO:0000313" key="6">
    <source>
        <dbReference type="EMBL" id="GAS83109.1"/>
    </source>
</evidence>
<evidence type="ECO:0000256" key="4">
    <source>
        <dbReference type="HAMAP-Rule" id="MF_02100"/>
    </source>
</evidence>
<reference evidence="6 7" key="1">
    <citation type="journal article" date="2016" name="Genome Announc.">
        <title>Draft Genome Sequence of Paenibacillus amylolyticus Heshi-A3, Isolated from Fermented Rice Bran in a Japanese Fermented Seafood Dish.</title>
        <authorList>
            <person name="Akuzawa S."/>
            <person name="Nagaoka J."/>
            <person name="Kanekatsu M."/>
            <person name="Kubota E."/>
            <person name="Ohtake R."/>
            <person name="Suzuki T."/>
            <person name="Kanesaki Y."/>
        </authorList>
    </citation>
    <scope>NUCLEOTIDE SEQUENCE [LARGE SCALE GENOMIC DNA]</scope>
    <source>
        <strain evidence="6 7">Heshi-A3</strain>
    </source>
</reference>
<evidence type="ECO:0000259" key="5">
    <source>
        <dbReference type="Pfam" id="PF13649"/>
    </source>
</evidence>
<sequence>MGREFVALFDQWSNDYDQTVMGHDQQYQEVFEHYEEILHTVVSEVSGTILEFGVGTGNLTEKLIAAGHKVYGVEPSQGMIHQVQKRNLNFELFEGDFLEFPPLPEPIDAIVSTYAFHHLNDAEKEQAISIYAKLLSPNGKIVFADTIFQDQESRHQIEDEVASLGYTELLTDLQTEYYTTMDVLQTILSKYGFITHFSRLNKYVWLMNAQKEIG</sequence>
<evidence type="ECO:0000313" key="7">
    <source>
        <dbReference type="Proteomes" id="UP000069697"/>
    </source>
</evidence>
<reference evidence="7" key="2">
    <citation type="submission" date="2016-01" db="EMBL/GenBank/DDBJ databases">
        <title>Draft Genome Sequence of Paenibacillus amylolyticus Heshi-A3 that Was Isolated from Fermented Rice Bran with Aging Salted Mackerel, Which Was Named Heshiko as Traditional Fermented Seafood in Japan.</title>
        <authorList>
            <person name="Akuzawa S."/>
            <person name="Nakagawa J."/>
            <person name="Kanekatsu T."/>
            <person name="Kubota E."/>
            <person name="Ohtake R."/>
            <person name="Suzuki T."/>
            <person name="Kanesaki Y."/>
        </authorList>
    </citation>
    <scope>NUCLEOTIDE SEQUENCE [LARGE SCALE GENOMIC DNA]</scope>
    <source>
        <strain evidence="7">Heshi-A3</strain>
    </source>
</reference>
<dbReference type="SUPFAM" id="SSF53335">
    <property type="entry name" value="S-adenosyl-L-methionine-dependent methyltransferases"/>
    <property type="match status" value="1"/>
</dbReference>
<keyword evidence="3 4" id="KW-0949">S-adenosyl-L-methionine</keyword>
<dbReference type="EC" id="2.1.1.-" evidence="4"/>
<organism evidence="6 7">
    <name type="scientific">Paenibacillus amylolyticus</name>
    <dbReference type="NCBI Taxonomy" id="1451"/>
    <lineage>
        <taxon>Bacteria</taxon>
        <taxon>Bacillati</taxon>
        <taxon>Bacillota</taxon>
        <taxon>Bacilli</taxon>
        <taxon>Bacillales</taxon>
        <taxon>Paenibacillaceae</taxon>
        <taxon>Paenibacillus</taxon>
    </lineage>
</organism>
<accession>A0A100VNJ0</accession>
<dbReference type="InterPro" id="IPR041698">
    <property type="entry name" value="Methyltransf_25"/>
</dbReference>
<evidence type="ECO:0000256" key="3">
    <source>
        <dbReference type="ARBA" id="ARBA00022691"/>
    </source>
</evidence>
<dbReference type="GO" id="GO:0032259">
    <property type="term" value="P:methylation"/>
    <property type="evidence" value="ECO:0007669"/>
    <property type="project" value="UniProtKB-KW"/>
</dbReference>
<feature type="domain" description="Methyltransferase" evidence="5">
    <location>
        <begin position="49"/>
        <end position="139"/>
    </location>
</feature>
<proteinExistence type="inferred from homology"/>
<gene>
    <name evidence="6" type="ORF">PAHA3_3187</name>
</gene>
<dbReference type="Pfam" id="PF13649">
    <property type="entry name" value="Methyltransf_25"/>
    <property type="match status" value="1"/>
</dbReference>
<dbReference type="AlphaFoldDB" id="A0A100VNJ0"/>
<feature type="binding site" evidence="4">
    <location>
        <position position="53"/>
    </location>
    <ligand>
        <name>S-adenosyl-L-methionine</name>
        <dbReference type="ChEBI" id="CHEBI:59789"/>
    </ligand>
</feature>
<feature type="binding site" evidence="4">
    <location>
        <position position="96"/>
    </location>
    <ligand>
        <name>S-adenosyl-L-methionine</name>
        <dbReference type="ChEBI" id="CHEBI:59789"/>
    </ligand>
</feature>
<dbReference type="EMBL" id="BCNV01000001">
    <property type="protein sequence ID" value="GAS83109.1"/>
    <property type="molecule type" value="Genomic_DNA"/>
</dbReference>
<dbReference type="InterPro" id="IPR029063">
    <property type="entry name" value="SAM-dependent_MTases_sf"/>
</dbReference>
<keyword evidence="2 4" id="KW-0808">Transferase</keyword>
<dbReference type="Proteomes" id="UP000069697">
    <property type="component" value="Unassembled WGS sequence"/>
</dbReference>
<keyword evidence="1 4" id="KW-0489">Methyltransferase</keyword>
<feature type="binding site" evidence="4">
    <location>
        <position position="74"/>
    </location>
    <ligand>
        <name>S-adenosyl-L-methionine</name>
        <dbReference type="ChEBI" id="CHEBI:59789"/>
    </ligand>
</feature>
<dbReference type="InterPro" id="IPR023553">
    <property type="entry name" value="Uncharacterised_MeTfrase_YrrT"/>
</dbReference>
<comment type="caution">
    <text evidence="6">The sequence shown here is derived from an EMBL/GenBank/DDBJ whole genome shotgun (WGS) entry which is preliminary data.</text>
</comment>
<evidence type="ECO:0000256" key="2">
    <source>
        <dbReference type="ARBA" id="ARBA00022679"/>
    </source>
</evidence>
<dbReference type="GO" id="GO:0008757">
    <property type="term" value="F:S-adenosylmethionine-dependent methyltransferase activity"/>
    <property type="evidence" value="ECO:0007669"/>
    <property type="project" value="UniProtKB-UniRule"/>
</dbReference>
<dbReference type="Gene3D" id="3.40.50.150">
    <property type="entry name" value="Vaccinia Virus protein VP39"/>
    <property type="match status" value="1"/>
</dbReference>
<protein>
    <recommendedName>
        <fullName evidence="4">Uncharacterized methyltransferase PAHA3_3187</fullName>
        <ecNumber evidence="4">2.1.1.-</ecNumber>
    </recommendedName>
</protein>
<comment type="similarity">
    <text evidence="4">Belongs to the methyltransferase superfamily. YrrT family.</text>
</comment>
<dbReference type="RefSeq" id="WP_062835505.1">
    <property type="nucleotide sequence ID" value="NZ_BCNV01000001.1"/>
</dbReference>
<dbReference type="PANTHER" id="PTHR43861">
    <property type="entry name" value="TRANS-ACONITATE 2-METHYLTRANSFERASE-RELATED"/>
    <property type="match status" value="1"/>
</dbReference>
<dbReference type="CDD" id="cd02440">
    <property type="entry name" value="AdoMet_MTases"/>
    <property type="match status" value="1"/>
</dbReference>
<dbReference type="HAMAP" id="MF_02100">
    <property type="entry name" value="Methyltr_YrrT"/>
    <property type="match status" value="1"/>
</dbReference>